<dbReference type="EMBL" id="CP014691">
    <property type="protein sequence ID" value="AQS88180.1"/>
    <property type="molecule type" value="Genomic_DNA"/>
</dbReference>
<dbReference type="STRING" id="320497.A0U93_09770"/>
<dbReference type="RefSeq" id="WP_077807195.1">
    <property type="nucleotide sequence ID" value="NZ_BJXS01000003.1"/>
</dbReference>
<keyword evidence="2" id="KW-1185">Reference proteome</keyword>
<reference evidence="1 2" key="1">
    <citation type="submission" date="2016-03" db="EMBL/GenBank/DDBJ databases">
        <title>Acetic acid bacteria sequencing.</title>
        <authorList>
            <person name="Brandt J."/>
            <person name="Jakob F."/>
            <person name="Vogel R.F."/>
        </authorList>
    </citation>
    <scope>NUCLEOTIDE SEQUENCE [LARGE SCALE GENOMIC DNA]</scope>
    <source>
        <strain evidence="1 2">NBRC 101099</strain>
    </source>
</reference>
<dbReference type="Proteomes" id="UP000188604">
    <property type="component" value="Chromosome"/>
</dbReference>
<dbReference type="KEGG" id="nch:A0U93_09770"/>
<sequence>MTVHEFSLDRIAADPEKGAEQMQRLFGADADEAALRQAQHFIAINDVDRACFWLEVRALLREMELRGRMDTVH</sequence>
<evidence type="ECO:0000313" key="2">
    <source>
        <dbReference type="Proteomes" id="UP000188604"/>
    </source>
</evidence>
<organism evidence="1 2">
    <name type="scientific">Neoasaia chiangmaiensis</name>
    <dbReference type="NCBI Taxonomy" id="320497"/>
    <lineage>
        <taxon>Bacteria</taxon>
        <taxon>Pseudomonadati</taxon>
        <taxon>Pseudomonadota</taxon>
        <taxon>Alphaproteobacteria</taxon>
        <taxon>Acetobacterales</taxon>
        <taxon>Acetobacteraceae</taxon>
        <taxon>Neoasaia</taxon>
    </lineage>
</organism>
<gene>
    <name evidence="1" type="ORF">A0U93_09770</name>
</gene>
<dbReference type="AlphaFoldDB" id="A0A1U9KR21"/>
<dbReference type="OrthoDB" id="7279949at2"/>
<protein>
    <submittedName>
        <fullName evidence="1">Uncharacterized protein</fullName>
    </submittedName>
</protein>
<proteinExistence type="predicted"/>
<evidence type="ECO:0000313" key="1">
    <source>
        <dbReference type="EMBL" id="AQS88180.1"/>
    </source>
</evidence>
<accession>A0A1U9KR21</accession>
<name>A0A1U9KR21_9PROT</name>